<accession>A0A2U8VMZ1</accession>
<dbReference type="InterPro" id="IPR012495">
    <property type="entry name" value="TadE-like_dom"/>
</dbReference>
<evidence type="ECO:0000259" key="1">
    <source>
        <dbReference type="Pfam" id="PF07811"/>
    </source>
</evidence>
<evidence type="ECO:0000313" key="2">
    <source>
        <dbReference type="EMBL" id="AWN34736.1"/>
    </source>
</evidence>
<gene>
    <name evidence="2" type="ORF">DK427_02430</name>
</gene>
<feature type="domain" description="TadE-like" evidence="1">
    <location>
        <begin position="20"/>
        <end position="59"/>
    </location>
</feature>
<protein>
    <submittedName>
        <fullName evidence="2">Pilus assembly protein TadE</fullName>
    </submittedName>
</protein>
<dbReference type="RefSeq" id="WP_109949871.1">
    <property type="nucleotide sequence ID" value="NZ_CP029551.1"/>
</dbReference>
<dbReference type="Proteomes" id="UP000246058">
    <property type="component" value="Chromosome"/>
</dbReference>
<evidence type="ECO:0000313" key="3">
    <source>
        <dbReference type="Proteomes" id="UP000246058"/>
    </source>
</evidence>
<dbReference type="Pfam" id="PF07811">
    <property type="entry name" value="TadE"/>
    <property type="match status" value="1"/>
</dbReference>
<dbReference type="OrthoDB" id="7189296at2"/>
<sequence>MRQLKPAGSAVAALARCRAGSAMTEFALLLPVLLLILAGVSEYAHAIDNWRKLTLLARTVSDLTAQGDTQNPVSSGLMGDILASSSAVLRPFDSSGVKIVVSAMGVDLTKLNLVPKVCSSTASANATARGLGGAADLTVPPGFQTTGVRYILTEASMDYRPMLGSALLKLFGQASGTFSFKVSMPWPARGGRKYGANTYTEVILPGGAECK</sequence>
<keyword evidence="3" id="KW-1185">Reference proteome</keyword>
<reference evidence="2 3" key="1">
    <citation type="submission" date="2018-05" db="EMBL/GenBank/DDBJ databases">
        <title>Complete Genome Sequence of Methylobacterium sp. 17Sr1-43.</title>
        <authorList>
            <person name="Srinivasan S."/>
        </authorList>
    </citation>
    <scope>NUCLEOTIDE SEQUENCE [LARGE SCALE GENOMIC DNA]</scope>
    <source>
        <strain evidence="2 3">17Sr1-43</strain>
    </source>
</reference>
<dbReference type="EMBL" id="CP029551">
    <property type="protein sequence ID" value="AWN34736.1"/>
    <property type="molecule type" value="Genomic_DNA"/>
</dbReference>
<organism evidence="2 3">
    <name type="scientific">Methylobacterium radiodurans</name>
    <dbReference type="NCBI Taxonomy" id="2202828"/>
    <lineage>
        <taxon>Bacteria</taxon>
        <taxon>Pseudomonadati</taxon>
        <taxon>Pseudomonadota</taxon>
        <taxon>Alphaproteobacteria</taxon>
        <taxon>Hyphomicrobiales</taxon>
        <taxon>Methylobacteriaceae</taxon>
        <taxon>Methylobacterium</taxon>
    </lineage>
</organism>
<dbReference type="KEGG" id="meti:DK427_02430"/>
<proteinExistence type="predicted"/>
<name>A0A2U8VMZ1_9HYPH</name>
<dbReference type="AlphaFoldDB" id="A0A2U8VMZ1"/>